<gene>
    <name evidence="1" type="ORF">D1Z90_19605</name>
</gene>
<sequence length="179" mass="20977">MKILSLLKSRTLISKEKLHLYENFGEANLSAIEMAKQGVKARVTPISNFYILSRYEDKKEIKELKRKTLIFYYHFKLKGLNFEQTSRAMQTKEKTLVTYASSCIQNNLITLLELEYFTELNDNEIDLIANHFETYIFTEEGIKLKPTYEFSLKNGINASYEELRLIVSELVRIKNSEIV</sequence>
<accession>A0A418Y9M7</accession>
<name>A0A418Y9M7_9GAMM</name>
<keyword evidence="2" id="KW-1185">Reference proteome</keyword>
<proteinExistence type="predicted"/>
<comment type="caution">
    <text evidence="1">The sequence shown here is derived from an EMBL/GenBank/DDBJ whole genome shotgun (WGS) entry which is preliminary data.</text>
</comment>
<evidence type="ECO:0000313" key="2">
    <source>
        <dbReference type="Proteomes" id="UP000283255"/>
    </source>
</evidence>
<protein>
    <submittedName>
        <fullName evidence="1">Uncharacterized protein</fullName>
    </submittedName>
</protein>
<dbReference type="AlphaFoldDB" id="A0A418Y9M7"/>
<dbReference type="RefSeq" id="WP_119912490.1">
    <property type="nucleotide sequence ID" value="NZ_QZCH01000047.1"/>
</dbReference>
<dbReference type="OrthoDB" id="2469829at2"/>
<reference evidence="1 2" key="2">
    <citation type="submission" date="2019-01" db="EMBL/GenBank/DDBJ databases">
        <title>Motilimonas pumilus sp. nov., isolated from the gut of sea cucumber (Apostichopus japonicus).</title>
        <authorList>
            <person name="Wang F.-Q."/>
            <person name="Ren L.-H."/>
            <person name="Lin Y.-W."/>
            <person name="Sun G.-H."/>
            <person name="Du Z.-J."/>
            <person name="Zhao J.-X."/>
            <person name="Liu X.-J."/>
            <person name="Liu L.-J."/>
        </authorList>
    </citation>
    <scope>NUCLEOTIDE SEQUENCE [LARGE SCALE GENOMIC DNA]</scope>
    <source>
        <strain evidence="1 2">PLHSC7-2</strain>
    </source>
</reference>
<dbReference type="EMBL" id="QZCH01000047">
    <property type="protein sequence ID" value="RJG37761.1"/>
    <property type="molecule type" value="Genomic_DNA"/>
</dbReference>
<evidence type="ECO:0000313" key="1">
    <source>
        <dbReference type="EMBL" id="RJG37761.1"/>
    </source>
</evidence>
<reference evidence="1 2" key="1">
    <citation type="submission" date="2018-09" db="EMBL/GenBank/DDBJ databases">
        <authorList>
            <person name="Wang F."/>
        </authorList>
    </citation>
    <scope>NUCLEOTIDE SEQUENCE [LARGE SCALE GENOMIC DNA]</scope>
    <source>
        <strain evidence="1 2">PLHSC7-2</strain>
    </source>
</reference>
<organism evidence="1 2">
    <name type="scientific">Motilimonas pumila</name>
    <dbReference type="NCBI Taxonomy" id="2303987"/>
    <lineage>
        <taxon>Bacteria</taxon>
        <taxon>Pseudomonadati</taxon>
        <taxon>Pseudomonadota</taxon>
        <taxon>Gammaproteobacteria</taxon>
        <taxon>Alteromonadales</taxon>
        <taxon>Alteromonadales genera incertae sedis</taxon>
        <taxon>Motilimonas</taxon>
    </lineage>
</organism>
<dbReference type="Proteomes" id="UP000283255">
    <property type="component" value="Unassembled WGS sequence"/>
</dbReference>